<accession>A0A384JQ84</accession>
<reference evidence="1 2" key="2">
    <citation type="journal article" date="2012" name="Eukaryot. Cell">
        <title>Genome update of Botrytis cinerea strains B05.10 and T4.</title>
        <authorList>
            <person name="Staats M."/>
            <person name="van Kan J.A."/>
        </authorList>
    </citation>
    <scope>NUCLEOTIDE SEQUENCE [LARGE SCALE GENOMIC DNA]</scope>
    <source>
        <strain evidence="1 2">B05.10</strain>
    </source>
</reference>
<dbReference type="AlphaFoldDB" id="A0A384JQ84"/>
<dbReference type="Proteomes" id="UP000001798">
    <property type="component" value="Chromosome 8"/>
</dbReference>
<proteinExistence type="predicted"/>
<name>A0A384JQ84_BOTFB</name>
<dbReference type="KEGG" id="bfu:BCIN_08g03920"/>
<dbReference type="EMBL" id="CP009812">
    <property type="protein sequence ID" value="ATZ52748.1"/>
    <property type="molecule type" value="Genomic_DNA"/>
</dbReference>
<dbReference type="VEuPathDB" id="FungiDB:Bcin08g03920"/>
<sequence>MERSSKILKYSKMFDGILKLVALYSNLTPQMPPFTARNKVLLLYTDTVRDAFQSFPPYDRSQLKYSEFTGKSIDAPFRPSQPGIRSPCSILKL</sequence>
<dbReference type="RefSeq" id="XP_024550397.1">
    <property type="nucleotide sequence ID" value="XM_024694607.1"/>
</dbReference>
<organism evidence="1 2">
    <name type="scientific">Botryotinia fuckeliana (strain B05.10)</name>
    <name type="common">Noble rot fungus</name>
    <name type="synonym">Botrytis cinerea</name>
    <dbReference type="NCBI Taxonomy" id="332648"/>
    <lineage>
        <taxon>Eukaryota</taxon>
        <taxon>Fungi</taxon>
        <taxon>Dikarya</taxon>
        <taxon>Ascomycota</taxon>
        <taxon>Pezizomycotina</taxon>
        <taxon>Leotiomycetes</taxon>
        <taxon>Helotiales</taxon>
        <taxon>Sclerotiniaceae</taxon>
        <taxon>Botrytis</taxon>
    </lineage>
</organism>
<reference evidence="1 2" key="3">
    <citation type="journal article" date="2017" name="Mol. Plant Pathol.">
        <title>A gapless genome sequence of the fungus Botrytis cinerea.</title>
        <authorList>
            <person name="Van Kan J.A."/>
            <person name="Stassen J.H."/>
            <person name="Mosbach A."/>
            <person name="Van Der Lee T.A."/>
            <person name="Faino L."/>
            <person name="Farmer A.D."/>
            <person name="Papasotiriou D.G."/>
            <person name="Zhou S."/>
            <person name="Seidl M.F."/>
            <person name="Cottam E."/>
            <person name="Edel D."/>
            <person name="Hahn M."/>
            <person name="Schwartz D.C."/>
            <person name="Dietrich R.A."/>
            <person name="Widdison S."/>
            <person name="Scalliet G."/>
        </authorList>
    </citation>
    <scope>NUCLEOTIDE SEQUENCE [LARGE SCALE GENOMIC DNA]</scope>
    <source>
        <strain evidence="1 2">B05.10</strain>
    </source>
</reference>
<protein>
    <submittedName>
        <fullName evidence="1">Uncharacterized protein</fullName>
    </submittedName>
</protein>
<reference evidence="1 2" key="1">
    <citation type="journal article" date="2011" name="PLoS Genet.">
        <title>Genomic analysis of the necrotrophic fungal pathogens Sclerotinia sclerotiorum and Botrytis cinerea.</title>
        <authorList>
            <person name="Amselem J."/>
            <person name="Cuomo C.A."/>
            <person name="van Kan J.A."/>
            <person name="Viaud M."/>
            <person name="Benito E.P."/>
            <person name="Couloux A."/>
            <person name="Coutinho P.M."/>
            <person name="de Vries R.P."/>
            <person name="Dyer P.S."/>
            <person name="Fillinger S."/>
            <person name="Fournier E."/>
            <person name="Gout L."/>
            <person name="Hahn M."/>
            <person name="Kohn L."/>
            <person name="Lapalu N."/>
            <person name="Plummer K.M."/>
            <person name="Pradier J.M."/>
            <person name="Quevillon E."/>
            <person name="Sharon A."/>
            <person name="Simon A."/>
            <person name="ten Have A."/>
            <person name="Tudzynski B."/>
            <person name="Tudzynski P."/>
            <person name="Wincker P."/>
            <person name="Andrew M."/>
            <person name="Anthouard V."/>
            <person name="Beever R.E."/>
            <person name="Beffa R."/>
            <person name="Benoit I."/>
            <person name="Bouzid O."/>
            <person name="Brault B."/>
            <person name="Chen Z."/>
            <person name="Choquer M."/>
            <person name="Collemare J."/>
            <person name="Cotton P."/>
            <person name="Danchin E.G."/>
            <person name="Da Silva C."/>
            <person name="Gautier A."/>
            <person name="Giraud C."/>
            <person name="Giraud T."/>
            <person name="Gonzalez C."/>
            <person name="Grossetete S."/>
            <person name="Guldener U."/>
            <person name="Henrissat B."/>
            <person name="Howlett B.J."/>
            <person name="Kodira C."/>
            <person name="Kretschmer M."/>
            <person name="Lappartient A."/>
            <person name="Leroch M."/>
            <person name="Levis C."/>
            <person name="Mauceli E."/>
            <person name="Neuveglise C."/>
            <person name="Oeser B."/>
            <person name="Pearson M."/>
            <person name="Poulain J."/>
            <person name="Poussereau N."/>
            <person name="Quesneville H."/>
            <person name="Rascle C."/>
            <person name="Schumacher J."/>
            <person name="Segurens B."/>
            <person name="Sexton A."/>
            <person name="Silva E."/>
            <person name="Sirven C."/>
            <person name="Soanes D.M."/>
            <person name="Talbot N.J."/>
            <person name="Templeton M."/>
            <person name="Yandava C."/>
            <person name="Yarden O."/>
            <person name="Zeng Q."/>
            <person name="Rollins J.A."/>
            <person name="Lebrun M.H."/>
            <person name="Dickman M."/>
        </authorList>
    </citation>
    <scope>NUCLEOTIDE SEQUENCE [LARGE SCALE GENOMIC DNA]</scope>
    <source>
        <strain evidence="1 2">B05.10</strain>
    </source>
</reference>
<evidence type="ECO:0000313" key="1">
    <source>
        <dbReference type="EMBL" id="ATZ52748.1"/>
    </source>
</evidence>
<keyword evidence="2" id="KW-1185">Reference proteome</keyword>
<evidence type="ECO:0000313" key="2">
    <source>
        <dbReference type="Proteomes" id="UP000001798"/>
    </source>
</evidence>
<dbReference type="GeneID" id="36394409"/>
<gene>
    <name evidence="1" type="ORF">BCIN_08g03920</name>
</gene>